<dbReference type="AlphaFoldDB" id="A0A074ZU31"/>
<dbReference type="RefSeq" id="XP_009165608.1">
    <property type="nucleotide sequence ID" value="XM_009167344.1"/>
</dbReference>
<organism evidence="1 2">
    <name type="scientific">Opisthorchis viverrini</name>
    <name type="common">Southeast Asian liver fluke</name>
    <dbReference type="NCBI Taxonomy" id="6198"/>
    <lineage>
        <taxon>Eukaryota</taxon>
        <taxon>Metazoa</taxon>
        <taxon>Spiralia</taxon>
        <taxon>Lophotrochozoa</taxon>
        <taxon>Platyhelminthes</taxon>
        <taxon>Trematoda</taxon>
        <taxon>Digenea</taxon>
        <taxon>Opisthorchiida</taxon>
        <taxon>Opisthorchiata</taxon>
        <taxon>Opisthorchiidae</taxon>
        <taxon>Opisthorchis</taxon>
    </lineage>
</organism>
<dbReference type="EMBL" id="KL596658">
    <property type="protein sequence ID" value="KER30611.1"/>
    <property type="molecule type" value="Genomic_DNA"/>
</dbReference>
<sequence>MDSKSTSTSADIRYLWHRCTIGLRLKECAYNAAPRAAQTYFSKRDRLVLNISGGCKSLADLVCEFSRAPGGDISRVITNTVGPSNPPIEITPLKH</sequence>
<keyword evidence="2" id="KW-1185">Reference proteome</keyword>
<protein>
    <submittedName>
        <fullName evidence="1">Uncharacterized protein</fullName>
    </submittedName>
</protein>
<dbReference type="Proteomes" id="UP000054324">
    <property type="component" value="Unassembled WGS sequence"/>
</dbReference>
<name>A0A074ZU31_OPIVI</name>
<reference evidence="1 2" key="1">
    <citation type="submission" date="2013-11" db="EMBL/GenBank/DDBJ databases">
        <title>Opisthorchis viverrini - life in the bile duct.</title>
        <authorList>
            <person name="Young N.D."/>
            <person name="Nagarajan N."/>
            <person name="Lin S.J."/>
            <person name="Korhonen P.K."/>
            <person name="Jex A.R."/>
            <person name="Hall R.S."/>
            <person name="Safavi-Hemami H."/>
            <person name="Kaewkong W."/>
            <person name="Bertrand D."/>
            <person name="Gao S."/>
            <person name="Seet Q."/>
            <person name="Wongkham S."/>
            <person name="Teh B.T."/>
            <person name="Wongkham C."/>
            <person name="Intapan P.M."/>
            <person name="Maleewong W."/>
            <person name="Yang X."/>
            <person name="Hu M."/>
            <person name="Wang Z."/>
            <person name="Hofmann A."/>
            <person name="Sternberg P.W."/>
            <person name="Tan P."/>
            <person name="Wang J."/>
            <person name="Gasser R.B."/>
        </authorList>
    </citation>
    <scope>NUCLEOTIDE SEQUENCE [LARGE SCALE GENOMIC DNA]</scope>
</reference>
<proteinExistence type="predicted"/>
<dbReference type="CTD" id="20317153"/>
<evidence type="ECO:0000313" key="2">
    <source>
        <dbReference type="Proteomes" id="UP000054324"/>
    </source>
</evidence>
<dbReference type="GeneID" id="20317153"/>
<evidence type="ECO:0000313" key="1">
    <source>
        <dbReference type="EMBL" id="KER30611.1"/>
    </source>
</evidence>
<dbReference type="KEGG" id="ovi:T265_02965"/>
<gene>
    <name evidence="1" type="ORF">T265_02965</name>
</gene>
<accession>A0A074ZU31</accession>